<dbReference type="PANTHER" id="PTHR33053:SF9">
    <property type="entry name" value="AGAP000105-PA"/>
    <property type="match status" value="1"/>
</dbReference>
<dbReference type="STRING" id="34691.A0A182WZK1"/>
<dbReference type="PANTHER" id="PTHR33053">
    <property type="entry name" value="PROTEIN, PUTATIVE-RELATED"/>
    <property type="match status" value="1"/>
</dbReference>
<dbReference type="EnsemblMetazoa" id="AQUA002967-RA">
    <property type="protein sequence ID" value="AQUA002967-PA"/>
    <property type="gene ID" value="AQUA002967"/>
</dbReference>
<dbReference type="Proteomes" id="UP000076407">
    <property type="component" value="Unassembled WGS sequence"/>
</dbReference>
<evidence type="ECO:0000313" key="2">
    <source>
        <dbReference type="Proteomes" id="UP000076407"/>
    </source>
</evidence>
<dbReference type="VEuPathDB" id="VectorBase:AQUA002967"/>
<organism evidence="1 2">
    <name type="scientific">Anopheles quadriannulatus</name>
    <name type="common">Mosquito</name>
    <dbReference type="NCBI Taxonomy" id="34691"/>
    <lineage>
        <taxon>Eukaryota</taxon>
        <taxon>Metazoa</taxon>
        <taxon>Ecdysozoa</taxon>
        <taxon>Arthropoda</taxon>
        <taxon>Hexapoda</taxon>
        <taxon>Insecta</taxon>
        <taxon>Pterygota</taxon>
        <taxon>Neoptera</taxon>
        <taxon>Endopterygota</taxon>
        <taxon>Diptera</taxon>
        <taxon>Nematocera</taxon>
        <taxon>Culicoidea</taxon>
        <taxon>Culicidae</taxon>
        <taxon>Anophelinae</taxon>
        <taxon>Anopheles</taxon>
    </lineage>
</organism>
<sequence length="149" mass="16896">MPEVPVLMVGNFFGESKPKSVEEYLRPLVDELNGLMDNGIVIANKPIEIHVRAFIADSPARAFIKGSVYFNHTHGFQKCTVQGKYHSAHRVTCFVGMDHPARTHEDFVQSNYGAHHREKTPLMDLKNFDIIKQIIIADRLHLFRPATTA</sequence>
<accession>A0A182WZK1</accession>
<dbReference type="AlphaFoldDB" id="A0A182WZK1"/>
<reference evidence="1" key="1">
    <citation type="submission" date="2020-05" db="UniProtKB">
        <authorList>
            <consortium name="EnsemblMetazoa"/>
        </authorList>
    </citation>
    <scope>IDENTIFICATION</scope>
    <source>
        <strain evidence="1">SANGQUA</strain>
    </source>
</reference>
<proteinExistence type="predicted"/>
<keyword evidence="2" id="KW-1185">Reference proteome</keyword>
<evidence type="ECO:0000313" key="1">
    <source>
        <dbReference type="EnsemblMetazoa" id="AQUA002967-PA"/>
    </source>
</evidence>
<protein>
    <submittedName>
        <fullName evidence="1">Uncharacterized protein</fullName>
    </submittedName>
</protein>
<name>A0A182WZK1_ANOQN</name>